<dbReference type="Proteomes" id="UP000002724">
    <property type="component" value="Chromosome"/>
</dbReference>
<name>B4SAQ0_PELPB</name>
<dbReference type="KEGG" id="pph:Ppha_0063"/>
<dbReference type="AlphaFoldDB" id="B4SAQ0"/>
<dbReference type="NCBIfam" id="TIGR00711">
    <property type="entry name" value="efflux_EmrB"/>
    <property type="match status" value="1"/>
</dbReference>
<feature type="transmembrane region" description="Helical" evidence="8">
    <location>
        <begin position="30"/>
        <end position="54"/>
    </location>
</feature>
<gene>
    <name evidence="10" type="ordered locus">Ppha_0063</name>
</gene>
<dbReference type="EMBL" id="CP001110">
    <property type="protein sequence ID" value="ACF42419.1"/>
    <property type="molecule type" value="Genomic_DNA"/>
</dbReference>
<feature type="domain" description="Major facilitator superfamily (MFS) profile" evidence="9">
    <location>
        <begin position="32"/>
        <end position="530"/>
    </location>
</feature>
<evidence type="ECO:0000256" key="5">
    <source>
        <dbReference type="ARBA" id="ARBA00022692"/>
    </source>
</evidence>
<comment type="subcellular location">
    <subcellularLocation>
        <location evidence="1">Cell membrane</location>
        <topology evidence="1">Multi-pass membrane protein</topology>
    </subcellularLocation>
</comment>
<dbReference type="InterPro" id="IPR020846">
    <property type="entry name" value="MFS_dom"/>
</dbReference>
<feature type="transmembrane region" description="Helical" evidence="8">
    <location>
        <begin position="183"/>
        <end position="206"/>
    </location>
</feature>
<dbReference type="PROSITE" id="PS00217">
    <property type="entry name" value="SUGAR_TRANSPORT_2"/>
    <property type="match status" value="1"/>
</dbReference>
<feature type="transmembrane region" description="Helical" evidence="8">
    <location>
        <begin position="288"/>
        <end position="313"/>
    </location>
</feature>
<feature type="transmembrane region" description="Helical" evidence="8">
    <location>
        <begin position="157"/>
        <end position="177"/>
    </location>
</feature>
<evidence type="ECO:0000256" key="7">
    <source>
        <dbReference type="ARBA" id="ARBA00023136"/>
    </source>
</evidence>
<feature type="transmembrane region" description="Helical" evidence="8">
    <location>
        <begin position="383"/>
        <end position="405"/>
    </location>
</feature>
<evidence type="ECO:0000256" key="1">
    <source>
        <dbReference type="ARBA" id="ARBA00004651"/>
    </source>
</evidence>
<feature type="transmembrane region" description="Helical" evidence="8">
    <location>
        <begin position="319"/>
        <end position="342"/>
    </location>
</feature>
<keyword evidence="5 8" id="KW-0812">Transmembrane</keyword>
<keyword evidence="11" id="KW-1185">Reference proteome</keyword>
<evidence type="ECO:0000256" key="6">
    <source>
        <dbReference type="ARBA" id="ARBA00022989"/>
    </source>
</evidence>
<comment type="similarity">
    <text evidence="2">Belongs to the major facilitator superfamily. EmrB family.</text>
</comment>
<feature type="transmembrane region" description="Helical" evidence="8">
    <location>
        <begin position="218"/>
        <end position="237"/>
    </location>
</feature>
<dbReference type="InterPro" id="IPR036259">
    <property type="entry name" value="MFS_trans_sf"/>
</dbReference>
<dbReference type="STRING" id="324925.Ppha_0063"/>
<proteinExistence type="inferred from homology"/>
<dbReference type="PANTHER" id="PTHR42718">
    <property type="entry name" value="MAJOR FACILITATOR SUPERFAMILY MULTIDRUG TRANSPORTER MFSC"/>
    <property type="match status" value="1"/>
</dbReference>
<feature type="transmembrane region" description="Helical" evidence="8">
    <location>
        <begin position="354"/>
        <end position="371"/>
    </location>
</feature>
<dbReference type="PROSITE" id="PS50850">
    <property type="entry name" value="MFS"/>
    <property type="match status" value="1"/>
</dbReference>
<dbReference type="HOGENOM" id="CLU_000960_28_0_10"/>
<feature type="transmembrane region" description="Helical" evidence="8">
    <location>
        <begin position="249"/>
        <end position="268"/>
    </location>
</feature>
<evidence type="ECO:0000256" key="3">
    <source>
        <dbReference type="ARBA" id="ARBA00022448"/>
    </source>
</evidence>
<dbReference type="Pfam" id="PF07690">
    <property type="entry name" value="MFS_1"/>
    <property type="match status" value="1"/>
</dbReference>
<feature type="transmembrane region" description="Helical" evidence="8">
    <location>
        <begin position="74"/>
        <end position="93"/>
    </location>
</feature>
<feature type="transmembrane region" description="Helical" evidence="8">
    <location>
        <begin position="507"/>
        <end position="527"/>
    </location>
</feature>
<dbReference type="Gene3D" id="1.20.1250.20">
    <property type="entry name" value="MFS general substrate transporter like domains"/>
    <property type="match status" value="1"/>
</dbReference>
<evidence type="ECO:0000256" key="8">
    <source>
        <dbReference type="SAM" id="Phobius"/>
    </source>
</evidence>
<dbReference type="PANTHER" id="PTHR42718:SF9">
    <property type="entry name" value="MAJOR FACILITATOR SUPERFAMILY MULTIDRUG TRANSPORTER MFSC"/>
    <property type="match status" value="1"/>
</dbReference>
<dbReference type="GO" id="GO:0005886">
    <property type="term" value="C:plasma membrane"/>
    <property type="evidence" value="ECO:0007669"/>
    <property type="project" value="UniProtKB-SubCell"/>
</dbReference>
<dbReference type="InterPro" id="IPR004638">
    <property type="entry name" value="EmrB-like"/>
</dbReference>
<keyword evidence="7 8" id="KW-0472">Membrane</keyword>
<dbReference type="CDD" id="cd17503">
    <property type="entry name" value="MFS_LmrB_MDR_like"/>
    <property type="match status" value="1"/>
</dbReference>
<sequence length="539" mass="58435">MARPEQQKGTSVAAMLPNTAQTYDTGLRKIIITLTVIVSAMLELIDTTIVNVAITQISGNLGASIEDVSWVVTSYAIANVIVIPLSGFLGNLLGRRNYYIGSILLFTLASLFCGLATDIWALVFFRFIQGLGGGALLPTSQAILYETYRPEERGKATGIFSMGLVLGPTIGPLLGGYLVDYLSWEWCFFVNIPVGLLAAWSSFTYLREPKGRHAVTTIDWTGIGLLAVGIGSLQFILERGQSKDWFDTPYITIFTFIAVAALLAFVFWELHTKEPAVDLRVLARSKNLAIAAVLTFIVGYGLYGSLFVFPVFVQRLLGFTALLTGEVLFPSAMVTGIISLPLGIALQRGVSPKLLMAVGMSAFIFFCFELSQQTMQSGSSNFFWILLVRGVALGFIFIPVTMLAVSGLHGKDIGQATGLNNMVRQLGGSFGIALTNTYITNRMATHRVELLSHLSPYDPAAAERINLLQQAATIRGGLSPAGAETVALKALEGTLTAQSYHLAYMDAFMLIAFLFTVCLPLLLLIRIQKKEPVDLSSAH</sequence>
<dbReference type="Gene3D" id="1.20.1720.10">
    <property type="entry name" value="Multidrug resistance protein D"/>
    <property type="match status" value="1"/>
</dbReference>
<keyword evidence="4" id="KW-1003">Cell membrane</keyword>
<protein>
    <submittedName>
        <fullName evidence="10">Drug resistance transporter, EmrB/QacA subfamily</fullName>
    </submittedName>
</protein>
<keyword evidence="3" id="KW-0813">Transport</keyword>
<accession>B4SAQ0</accession>
<evidence type="ECO:0000259" key="9">
    <source>
        <dbReference type="PROSITE" id="PS50850"/>
    </source>
</evidence>
<evidence type="ECO:0000256" key="4">
    <source>
        <dbReference type="ARBA" id="ARBA00022475"/>
    </source>
</evidence>
<dbReference type="GO" id="GO:0022857">
    <property type="term" value="F:transmembrane transporter activity"/>
    <property type="evidence" value="ECO:0007669"/>
    <property type="project" value="InterPro"/>
</dbReference>
<reference evidence="10 11" key="1">
    <citation type="submission" date="2008-06" db="EMBL/GenBank/DDBJ databases">
        <title>Complete sequence of Pelodictyon phaeoclathratiforme BU-1.</title>
        <authorList>
            <consortium name="US DOE Joint Genome Institute"/>
            <person name="Lucas S."/>
            <person name="Copeland A."/>
            <person name="Lapidus A."/>
            <person name="Glavina del Rio T."/>
            <person name="Dalin E."/>
            <person name="Tice H."/>
            <person name="Bruce D."/>
            <person name="Goodwin L."/>
            <person name="Pitluck S."/>
            <person name="Schmutz J."/>
            <person name="Larimer F."/>
            <person name="Land M."/>
            <person name="Hauser L."/>
            <person name="Kyrpides N."/>
            <person name="Mikhailova N."/>
            <person name="Liu Z."/>
            <person name="Li T."/>
            <person name="Zhao F."/>
            <person name="Overmann J."/>
            <person name="Bryant D.A."/>
            <person name="Richardson P."/>
        </authorList>
    </citation>
    <scope>NUCLEOTIDE SEQUENCE [LARGE SCALE GENOMIC DNA]</scope>
    <source>
        <strain evidence="11">DSM 5477 / BU-1</strain>
    </source>
</reference>
<keyword evidence="6 8" id="KW-1133">Transmembrane helix</keyword>
<evidence type="ECO:0000313" key="11">
    <source>
        <dbReference type="Proteomes" id="UP000002724"/>
    </source>
</evidence>
<dbReference type="InterPro" id="IPR011701">
    <property type="entry name" value="MFS"/>
</dbReference>
<dbReference type="InterPro" id="IPR005829">
    <property type="entry name" value="Sugar_transporter_CS"/>
</dbReference>
<organism evidence="10 11">
    <name type="scientific">Pelodictyon phaeoclathratiforme (strain DSM 5477 / BU-1)</name>
    <dbReference type="NCBI Taxonomy" id="324925"/>
    <lineage>
        <taxon>Bacteria</taxon>
        <taxon>Pseudomonadati</taxon>
        <taxon>Chlorobiota</taxon>
        <taxon>Chlorobiia</taxon>
        <taxon>Chlorobiales</taxon>
        <taxon>Chlorobiaceae</taxon>
        <taxon>Chlorobium/Pelodictyon group</taxon>
        <taxon>Pelodictyon</taxon>
    </lineage>
</organism>
<dbReference type="eggNOG" id="COG0477">
    <property type="taxonomic scope" value="Bacteria"/>
</dbReference>
<feature type="transmembrane region" description="Helical" evidence="8">
    <location>
        <begin position="98"/>
        <end position="117"/>
    </location>
</feature>
<dbReference type="SUPFAM" id="SSF103473">
    <property type="entry name" value="MFS general substrate transporter"/>
    <property type="match status" value="1"/>
</dbReference>
<evidence type="ECO:0000256" key="2">
    <source>
        <dbReference type="ARBA" id="ARBA00008537"/>
    </source>
</evidence>
<evidence type="ECO:0000313" key="10">
    <source>
        <dbReference type="EMBL" id="ACF42419.1"/>
    </source>
</evidence>